<dbReference type="SUPFAM" id="SSF51735">
    <property type="entry name" value="NAD(P)-binding Rossmann-fold domains"/>
    <property type="match status" value="1"/>
</dbReference>
<evidence type="ECO:0000256" key="2">
    <source>
        <dbReference type="PIRSR" id="PIRSR000105-1"/>
    </source>
</evidence>
<evidence type="ECO:0000259" key="4">
    <source>
        <dbReference type="Pfam" id="PF02737"/>
    </source>
</evidence>
<gene>
    <name evidence="5" type="ORF">AWL63_24015</name>
</gene>
<name>A0A1B3ZII0_9SPHN</name>
<keyword evidence="5" id="KW-0614">Plasmid</keyword>
<dbReference type="InterPro" id="IPR013328">
    <property type="entry name" value="6PGD_dom2"/>
</dbReference>
<protein>
    <recommendedName>
        <fullName evidence="7">3-hydroxybutyryl-CoA dehydrogenase</fullName>
    </recommendedName>
</protein>
<geneLocation type="plasmid" evidence="6"/>
<organism evidence="5 6">
    <name type="scientific">Sphingomonas panacis</name>
    <dbReference type="NCBI Taxonomy" id="1560345"/>
    <lineage>
        <taxon>Bacteria</taxon>
        <taxon>Pseudomonadati</taxon>
        <taxon>Pseudomonadota</taxon>
        <taxon>Alphaproteobacteria</taxon>
        <taxon>Sphingomonadales</taxon>
        <taxon>Sphingomonadaceae</taxon>
        <taxon>Sphingomonas</taxon>
    </lineage>
</organism>
<dbReference type="GO" id="GO:0070403">
    <property type="term" value="F:NAD+ binding"/>
    <property type="evidence" value="ECO:0007669"/>
    <property type="project" value="InterPro"/>
</dbReference>
<dbReference type="PANTHER" id="PTHR48075">
    <property type="entry name" value="3-HYDROXYACYL-COA DEHYDROGENASE FAMILY PROTEIN"/>
    <property type="match status" value="1"/>
</dbReference>
<dbReference type="Proteomes" id="UP000094256">
    <property type="component" value="Plasmid unnamed"/>
</dbReference>
<dbReference type="InterPro" id="IPR006108">
    <property type="entry name" value="3HC_DH_C"/>
</dbReference>
<proteinExistence type="predicted"/>
<evidence type="ECO:0000259" key="3">
    <source>
        <dbReference type="Pfam" id="PF00725"/>
    </source>
</evidence>
<dbReference type="PIRSF" id="PIRSF000105">
    <property type="entry name" value="HCDH"/>
    <property type="match status" value="1"/>
</dbReference>
<evidence type="ECO:0000256" key="1">
    <source>
        <dbReference type="ARBA" id="ARBA00023002"/>
    </source>
</evidence>
<dbReference type="Gene3D" id="3.40.50.720">
    <property type="entry name" value="NAD(P)-binding Rossmann-like Domain"/>
    <property type="match status" value="1"/>
</dbReference>
<reference evidence="5 6" key="1">
    <citation type="submission" date="2016-01" db="EMBL/GenBank/DDBJ databases">
        <title>Complete genome and mega plasmid sequence of Sphingomonas panacis DCY99 elicits systemic resistance in rice to Xanthomonas oryzae.</title>
        <authorList>
            <person name="Kim Y.J."/>
            <person name="Yang D.C."/>
            <person name="Sing P."/>
        </authorList>
    </citation>
    <scope>NUCLEOTIDE SEQUENCE [LARGE SCALE GENOMIC DNA]</scope>
    <source>
        <strain evidence="5 6">DCY99</strain>
        <plasmid evidence="6">Plasmid</plasmid>
    </source>
</reference>
<dbReference type="InterPro" id="IPR006176">
    <property type="entry name" value="3-OHacyl-CoA_DH_NAD-bd"/>
</dbReference>
<dbReference type="EMBL" id="CP014169">
    <property type="protein sequence ID" value="AOH87228.1"/>
    <property type="molecule type" value="Genomic_DNA"/>
</dbReference>
<evidence type="ECO:0000313" key="6">
    <source>
        <dbReference type="Proteomes" id="UP000094256"/>
    </source>
</evidence>
<dbReference type="InterPro" id="IPR008927">
    <property type="entry name" value="6-PGluconate_DH-like_C_sf"/>
</dbReference>
<dbReference type="GO" id="GO:0006631">
    <property type="term" value="P:fatty acid metabolic process"/>
    <property type="evidence" value="ECO:0007669"/>
    <property type="project" value="InterPro"/>
</dbReference>
<sequence length="268" mass="29301">MYDISAQSLDTSRASHGTYADAFRAEGKLSEEEAALVLARLSYESDLSKAAADVDIVSESVTEALDIKKATYEALSTHCPPRTIFTTNTSTMLPSEIAKFTDRPGRLLACHVARPIWDHPILEIMPHAGTDPALVTDIVDFARRIQLVPILLKKEQPAYVSNSIMAAFITSALDLVSRGVASFEDVDRVWMIGTGAPLGPIASVDMMGIGTVYNALSHLAENEGRSELLPITEYLRTNFVDKGALGARSGQGFYTYPNPHFEQDDFFK</sequence>
<dbReference type="Pfam" id="PF02737">
    <property type="entry name" value="3HCDH_N"/>
    <property type="match status" value="1"/>
</dbReference>
<dbReference type="PANTHER" id="PTHR48075:SF5">
    <property type="entry name" value="3-HYDROXYBUTYRYL-COA DEHYDROGENASE"/>
    <property type="match status" value="1"/>
</dbReference>
<dbReference type="GO" id="GO:0016616">
    <property type="term" value="F:oxidoreductase activity, acting on the CH-OH group of donors, NAD or NADP as acceptor"/>
    <property type="evidence" value="ECO:0007669"/>
    <property type="project" value="InterPro"/>
</dbReference>
<dbReference type="Gene3D" id="1.10.1040.10">
    <property type="entry name" value="N-(1-d-carboxylethyl)-l-norvaline Dehydrogenase, domain 2"/>
    <property type="match status" value="1"/>
</dbReference>
<dbReference type="AlphaFoldDB" id="A0A1B3ZII0"/>
<keyword evidence="1" id="KW-0560">Oxidoreductase</keyword>
<dbReference type="Pfam" id="PF00725">
    <property type="entry name" value="3HCDH"/>
    <property type="match status" value="1"/>
</dbReference>
<dbReference type="InterPro" id="IPR036291">
    <property type="entry name" value="NAD(P)-bd_dom_sf"/>
</dbReference>
<keyword evidence="6" id="KW-1185">Reference proteome</keyword>
<dbReference type="InterPro" id="IPR022694">
    <property type="entry name" value="3-OHacyl-CoA_DH"/>
</dbReference>
<dbReference type="SUPFAM" id="SSF48179">
    <property type="entry name" value="6-phosphogluconate dehydrogenase C-terminal domain-like"/>
    <property type="match status" value="1"/>
</dbReference>
<feature type="domain" description="3-hydroxyacyl-CoA dehydrogenase NAD binding" evidence="4">
    <location>
        <begin position="1"/>
        <end position="153"/>
    </location>
</feature>
<feature type="domain" description="3-hydroxyacyl-CoA dehydrogenase C-terminal" evidence="3">
    <location>
        <begin position="159"/>
        <end position="256"/>
    </location>
</feature>
<accession>A0A1B3ZII0</accession>
<evidence type="ECO:0000313" key="5">
    <source>
        <dbReference type="EMBL" id="AOH87228.1"/>
    </source>
</evidence>
<dbReference type="KEGG" id="span:AWL63_24015"/>
<feature type="site" description="Important for catalytic activity" evidence="2">
    <location>
        <position position="111"/>
    </location>
</feature>
<evidence type="ECO:0008006" key="7">
    <source>
        <dbReference type="Google" id="ProtNLM"/>
    </source>
</evidence>